<dbReference type="Gene3D" id="3.40.50.2000">
    <property type="entry name" value="Glycogen Phosphorylase B"/>
    <property type="match status" value="2"/>
</dbReference>
<keyword evidence="5" id="KW-1185">Reference proteome</keyword>
<dbReference type="InterPro" id="IPR001296">
    <property type="entry name" value="Glyco_trans_1"/>
</dbReference>
<evidence type="ECO:0000313" key="4">
    <source>
        <dbReference type="EMBL" id="MDT3428863.1"/>
    </source>
</evidence>
<evidence type="ECO:0000259" key="2">
    <source>
        <dbReference type="Pfam" id="PF00534"/>
    </source>
</evidence>
<feature type="domain" description="Glycosyltransferase subfamily 4-like N-terminal" evidence="3">
    <location>
        <begin position="20"/>
        <end position="200"/>
    </location>
</feature>
<evidence type="ECO:0000259" key="3">
    <source>
        <dbReference type="Pfam" id="PF13579"/>
    </source>
</evidence>
<dbReference type="RefSeq" id="WP_312001403.1">
    <property type="nucleotide sequence ID" value="NZ_JAUSUY010000028.1"/>
</dbReference>
<keyword evidence="1" id="KW-1133">Transmembrane helix</keyword>
<dbReference type="InterPro" id="IPR050194">
    <property type="entry name" value="Glycosyltransferase_grp1"/>
</dbReference>
<reference evidence="4 5" key="1">
    <citation type="submission" date="2023-07" db="EMBL/GenBank/DDBJ databases">
        <title>Genomic Encyclopedia of Type Strains, Phase IV (KMG-IV): sequencing the most valuable type-strain genomes for metagenomic binning, comparative biology and taxonomic classification.</title>
        <authorList>
            <person name="Goeker M."/>
        </authorList>
    </citation>
    <scope>NUCLEOTIDE SEQUENCE [LARGE SCALE GENOMIC DNA]</scope>
    <source>
        <strain evidence="4 5">T98</strain>
    </source>
</reference>
<keyword evidence="1" id="KW-0472">Membrane</keyword>
<evidence type="ECO:0000313" key="5">
    <source>
        <dbReference type="Proteomes" id="UP001248709"/>
    </source>
</evidence>
<dbReference type="PANTHER" id="PTHR45947">
    <property type="entry name" value="SULFOQUINOVOSYL TRANSFERASE SQD2"/>
    <property type="match status" value="1"/>
</dbReference>
<dbReference type="PANTHER" id="PTHR45947:SF3">
    <property type="entry name" value="SULFOQUINOVOSYL TRANSFERASE SQD2"/>
    <property type="match status" value="1"/>
</dbReference>
<dbReference type="Pfam" id="PF13579">
    <property type="entry name" value="Glyco_trans_4_4"/>
    <property type="match status" value="1"/>
</dbReference>
<dbReference type="CDD" id="cd03794">
    <property type="entry name" value="GT4_WbuB-like"/>
    <property type="match status" value="1"/>
</dbReference>
<organism evidence="4 5">
    <name type="scientific">Paenibacillus forsythiae</name>
    <dbReference type="NCBI Taxonomy" id="365616"/>
    <lineage>
        <taxon>Bacteria</taxon>
        <taxon>Bacillati</taxon>
        <taxon>Bacillota</taxon>
        <taxon>Bacilli</taxon>
        <taxon>Bacillales</taxon>
        <taxon>Paenibacillaceae</taxon>
        <taxon>Paenibacillus</taxon>
    </lineage>
</organism>
<protein>
    <submittedName>
        <fullName evidence="4">Glycosyltransferase involved in cell wall biosynthesis</fullName>
    </submittedName>
</protein>
<accession>A0ABU3HDG8</accession>
<evidence type="ECO:0000256" key="1">
    <source>
        <dbReference type="SAM" id="Phobius"/>
    </source>
</evidence>
<gene>
    <name evidence="4" type="ORF">J2Z22_004457</name>
</gene>
<dbReference type="EMBL" id="JAUSUY010000028">
    <property type="protein sequence ID" value="MDT3428863.1"/>
    <property type="molecule type" value="Genomic_DNA"/>
</dbReference>
<feature type="domain" description="Glycosyl transferase family 1" evidence="2">
    <location>
        <begin position="215"/>
        <end position="375"/>
    </location>
</feature>
<dbReference type="InterPro" id="IPR028098">
    <property type="entry name" value="Glyco_trans_4-like_N"/>
</dbReference>
<comment type="caution">
    <text evidence="4">The sequence shown here is derived from an EMBL/GenBank/DDBJ whole genome shotgun (WGS) entry which is preliminary data.</text>
</comment>
<keyword evidence="1" id="KW-0812">Transmembrane</keyword>
<proteinExistence type="predicted"/>
<dbReference type="Proteomes" id="UP001248709">
    <property type="component" value="Unassembled WGS sequence"/>
</dbReference>
<feature type="transmembrane region" description="Helical" evidence="1">
    <location>
        <begin position="108"/>
        <end position="125"/>
    </location>
</feature>
<dbReference type="Pfam" id="PF00534">
    <property type="entry name" value="Glycos_transf_1"/>
    <property type="match status" value="1"/>
</dbReference>
<feature type="transmembrane region" description="Helical" evidence="1">
    <location>
        <begin position="145"/>
        <end position="163"/>
    </location>
</feature>
<name>A0ABU3HDG8_9BACL</name>
<sequence>MSQKVLIICQNFYPEIGSAANRMKNIYLELEKRGYEITVLTSEPSYPNRNLYKDSIFWQDGGLERNVIRFSTRTRKYNNNIFNRLLLYLEMCFKIVSKINRLDRKYDIVFATTPTIFVGLTGLFAKWKLRCPLILDVRDLWPESLLGVGVFTFKPFISLAYILEKKLYRGAKHIIVNSEGFIPRIVSKGVDRQKISFMPNSLTDEELLAASKEDNSNEGITVIYTGNIGLAQDLEILIEVAERMKDLPIKFKIIGYGFRSKDLKMQIEEKRLHNIEWINAKNRREAVEATGSADIAFVSLVNEDVFDTVLPGKIIDYMCMGKPIVGAISGYAAEVIERANCGYVSRARRSEEIQRYIMELMESEALRKQLGDNGSEYAYRNFRWEENIRVLTKVLEREYEEKSVHVCVESFHQ</sequence>
<dbReference type="SUPFAM" id="SSF53756">
    <property type="entry name" value="UDP-Glycosyltransferase/glycogen phosphorylase"/>
    <property type="match status" value="1"/>
</dbReference>